<proteinExistence type="predicted"/>
<dbReference type="PANTHER" id="PTHR30204:SF93">
    <property type="entry name" value="HTH MERR-TYPE DOMAIN-CONTAINING PROTEIN"/>
    <property type="match status" value="1"/>
</dbReference>
<dbReference type="Gene3D" id="1.10.1660.10">
    <property type="match status" value="1"/>
</dbReference>
<dbReference type="CDD" id="cd01106">
    <property type="entry name" value="HTH_TipAL-Mta"/>
    <property type="match status" value="1"/>
</dbReference>
<sequence length="311" mass="34983">MSEKHYTIGALSRLSGVSVRRIRFYSDRGLLPPALRTSSNYRVYSEADVARLDLIGALRAAGVSLATIGQILSQRLTLKQVLRMRLEALEAELAVQQRTASVLRATLSMEDPTETDLRRLWTMTTLSKAQMRSRIEHLLDRMSNSAEMNPDWRRKMLEAATPELPENPTPGQIDAWNEIAGMLVDEDYIAAISDEAGAMWNDTFDPDAYAKATDATLASIRAAIANGEAPDSPAGRRIAEAWLEASARAMRRKPDEAFLQWHLDQYRKHHARSARYQELLAILRGDAPEDREQDPWFWINRAMGALLGKAH</sequence>
<dbReference type="PATRIC" id="fig|391937.3.peg.798"/>
<evidence type="ECO:0000256" key="2">
    <source>
        <dbReference type="SAM" id="Coils"/>
    </source>
</evidence>
<dbReference type="Proteomes" id="UP000006786">
    <property type="component" value="Unassembled WGS sequence"/>
</dbReference>
<reference evidence="4 5" key="1">
    <citation type="journal article" date="2012" name="J. Bacteriol.">
        <title>Genome Sequence of Nitratireductor pacificus Type Strain pht-3B.</title>
        <authorList>
            <person name="Lai Q."/>
            <person name="Li G."/>
            <person name="Shao Z."/>
        </authorList>
    </citation>
    <scope>NUCLEOTIDE SEQUENCE [LARGE SCALE GENOMIC DNA]</scope>
    <source>
        <strain evidence="5">pht-3B</strain>
    </source>
</reference>
<dbReference type="RefSeq" id="WP_008594405.1">
    <property type="nucleotide sequence ID" value="NZ_AMRM01000003.1"/>
</dbReference>
<dbReference type="OrthoDB" id="9803659at2"/>
<dbReference type="InterPro" id="IPR047057">
    <property type="entry name" value="MerR_fam"/>
</dbReference>
<dbReference type="PANTHER" id="PTHR30204">
    <property type="entry name" value="REDOX-CYCLING DRUG-SENSING TRANSCRIPTIONAL ACTIVATOR SOXR"/>
    <property type="match status" value="1"/>
</dbReference>
<evidence type="ECO:0000313" key="4">
    <source>
        <dbReference type="EMBL" id="EKF20357.1"/>
    </source>
</evidence>
<keyword evidence="2" id="KW-0175">Coiled coil</keyword>
<dbReference type="SMART" id="SM00422">
    <property type="entry name" value="HTH_MERR"/>
    <property type="match status" value="1"/>
</dbReference>
<dbReference type="GO" id="GO:0003677">
    <property type="term" value="F:DNA binding"/>
    <property type="evidence" value="ECO:0007669"/>
    <property type="project" value="UniProtKB-KW"/>
</dbReference>
<dbReference type="PROSITE" id="PS50937">
    <property type="entry name" value="HTH_MERR_2"/>
    <property type="match status" value="1"/>
</dbReference>
<feature type="domain" description="HTH merR-type" evidence="3">
    <location>
        <begin position="5"/>
        <end position="74"/>
    </location>
</feature>
<keyword evidence="5" id="KW-1185">Reference proteome</keyword>
<evidence type="ECO:0000313" key="5">
    <source>
        <dbReference type="Proteomes" id="UP000006786"/>
    </source>
</evidence>
<dbReference type="PRINTS" id="PR00040">
    <property type="entry name" value="HTHMERR"/>
</dbReference>
<accession>K2MSJ6</accession>
<protein>
    <recommendedName>
        <fullName evidence="3">HTH merR-type domain-containing protein</fullName>
    </recommendedName>
</protein>
<name>K2MSJ6_9HYPH</name>
<organism evidence="4 5">
    <name type="scientific">Nitratireductor pacificus pht-3B</name>
    <dbReference type="NCBI Taxonomy" id="391937"/>
    <lineage>
        <taxon>Bacteria</taxon>
        <taxon>Pseudomonadati</taxon>
        <taxon>Pseudomonadota</taxon>
        <taxon>Alphaproteobacteria</taxon>
        <taxon>Hyphomicrobiales</taxon>
        <taxon>Phyllobacteriaceae</taxon>
        <taxon>Nitratireductor</taxon>
    </lineage>
</organism>
<dbReference type="AlphaFoldDB" id="K2MSJ6"/>
<dbReference type="EMBL" id="AMRM01000003">
    <property type="protein sequence ID" value="EKF20357.1"/>
    <property type="molecule type" value="Genomic_DNA"/>
</dbReference>
<feature type="coiled-coil region" evidence="2">
    <location>
        <begin position="79"/>
        <end position="106"/>
    </location>
</feature>
<keyword evidence="1" id="KW-0238">DNA-binding</keyword>
<dbReference type="eggNOG" id="COG0789">
    <property type="taxonomic scope" value="Bacteria"/>
</dbReference>
<evidence type="ECO:0000259" key="3">
    <source>
        <dbReference type="PROSITE" id="PS50937"/>
    </source>
</evidence>
<dbReference type="STRING" id="391937.NA2_03847"/>
<gene>
    <name evidence="4" type="ORF">NA2_03847</name>
</gene>
<comment type="caution">
    <text evidence="4">The sequence shown here is derived from an EMBL/GenBank/DDBJ whole genome shotgun (WGS) entry which is preliminary data.</text>
</comment>
<dbReference type="Pfam" id="PF13411">
    <property type="entry name" value="MerR_1"/>
    <property type="match status" value="1"/>
</dbReference>
<dbReference type="GO" id="GO:0003700">
    <property type="term" value="F:DNA-binding transcription factor activity"/>
    <property type="evidence" value="ECO:0007669"/>
    <property type="project" value="InterPro"/>
</dbReference>
<dbReference type="InterPro" id="IPR009061">
    <property type="entry name" value="DNA-bd_dom_put_sf"/>
</dbReference>
<dbReference type="SUPFAM" id="SSF46955">
    <property type="entry name" value="Putative DNA-binding domain"/>
    <property type="match status" value="1"/>
</dbReference>
<evidence type="ECO:0000256" key="1">
    <source>
        <dbReference type="ARBA" id="ARBA00023125"/>
    </source>
</evidence>
<dbReference type="InterPro" id="IPR000551">
    <property type="entry name" value="MerR-type_HTH_dom"/>
</dbReference>